<dbReference type="PANTHER" id="PTHR48111:SF2">
    <property type="entry name" value="RESPONSE REGULATOR SAER"/>
    <property type="match status" value="1"/>
</dbReference>
<dbReference type="PROSITE" id="PS50110">
    <property type="entry name" value="RESPONSE_REGULATORY"/>
    <property type="match status" value="1"/>
</dbReference>
<dbReference type="RefSeq" id="WP_013851905.1">
    <property type="nucleotide sequence ID" value="NC_015600.1"/>
</dbReference>
<gene>
    <name evidence="10" type="primary">nsuR</name>
    <name evidence="10" type="ordered locus">SGPB_1110</name>
</gene>
<dbReference type="InterPro" id="IPR001789">
    <property type="entry name" value="Sig_transdc_resp-reg_receiver"/>
</dbReference>
<keyword evidence="11" id="KW-1185">Reference proteome</keyword>
<keyword evidence="2" id="KW-0902">Two-component regulatory system</keyword>
<dbReference type="SMART" id="SM00862">
    <property type="entry name" value="Trans_reg_C"/>
    <property type="match status" value="1"/>
</dbReference>
<evidence type="ECO:0000256" key="5">
    <source>
        <dbReference type="ARBA" id="ARBA00023163"/>
    </source>
</evidence>
<dbReference type="InterPro" id="IPR016032">
    <property type="entry name" value="Sig_transdc_resp-reg_C-effctor"/>
</dbReference>
<dbReference type="CDD" id="cd00383">
    <property type="entry name" value="trans_reg_C"/>
    <property type="match status" value="1"/>
</dbReference>
<feature type="domain" description="OmpR/PhoB-type" evidence="9">
    <location>
        <begin position="130"/>
        <end position="227"/>
    </location>
</feature>
<accession>F5X6X9</accession>
<dbReference type="Gene3D" id="1.10.10.10">
    <property type="entry name" value="Winged helix-like DNA-binding domain superfamily/Winged helix DNA-binding domain"/>
    <property type="match status" value="1"/>
</dbReference>
<feature type="modified residue" description="4-aspartylphosphate" evidence="6">
    <location>
        <position position="52"/>
    </location>
</feature>
<keyword evidence="5" id="KW-0804">Transcription</keyword>
<dbReference type="Pfam" id="PF00486">
    <property type="entry name" value="Trans_reg_C"/>
    <property type="match status" value="1"/>
</dbReference>
<evidence type="ECO:0000256" key="1">
    <source>
        <dbReference type="ARBA" id="ARBA00022553"/>
    </source>
</evidence>
<dbReference type="Proteomes" id="UP000007946">
    <property type="component" value="Chromosome"/>
</dbReference>
<reference evidence="10 11" key="1">
    <citation type="journal article" date="2011" name="PLoS ONE">
        <title>Sequencing and comparative genome analysis of two pathogenic Streptococcus gallolyticus subspecies: genome plasticity, adaptation and virulence.</title>
        <authorList>
            <person name="Lin I.-H."/>
            <person name="Liu T.-T."/>
            <person name="Teng Y.-T."/>
            <person name="Wu H.-L."/>
            <person name="Liu Y.-M."/>
            <person name="Wu K.-M."/>
            <person name="Chang C.-H."/>
            <person name="Hsu M.-T."/>
        </authorList>
    </citation>
    <scope>NUCLEOTIDE SEQUENCE [LARGE SCALE GENOMIC DNA]</scope>
    <source>
        <strain evidence="11">ATCC 43144 / JCM 5346 / CDC 1723-81</strain>
    </source>
</reference>
<protein>
    <submittedName>
        <fullName evidence="10">Two-component system, response regulator, lantibiotic associated</fullName>
    </submittedName>
</protein>
<dbReference type="STRING" id="981540.SGPB_1110"/>
<dbReference type="EMBL" id="AP012054">
    <property type="protein sequence ID" value="BAK30169.1"/>
    <property type="molecule type" value="Genomic_DNA"/>
</dbReference>
<dbReference type="SUPFAM" id="SSF52172">
    <property type="entry name" value="CheY-like"/>
    <property type="match status" value="1"/>
</dbReference>
<proteinExistence type="predicted"/>
<feature type="domain" description="Response regulatory" evidence="8">
    <location>
        <begin position="3"/>
        <end position="116"/>
    </location>
</feature>
<dbReference type="GO" id="GO:0032993">
    <property type="term" value="C:protein-DNA complex"/>
    <property type="evidence" value="ECO:0007669"/>
    <property type="project" value="TreeGrafter"/>
</dbReference>
<dbReference type="SMART" id="SM00448">
    <property type="entry name" value="REC"/>
    <property type="match status" value="1"/>
</dbReference>
<name>F5X6X9_STRPX</name>
<evidence type="ECO:0000313" key="10">
    <source>
        <dbReference type="EMBL" id="BAK30169.1"/>
    </source>
</evidence>
<dbReference type="GO" id="GO:0000156">
    <property type="term" value="F:phosphorelay response regulator activity"/>
    <property type="evidence" value="ECO:0007669"/>
    <property type="project" value="TreeGrafter"/>
</dbReference>
<dbReference type="InterPro" id="IPR001867">
    <property type="entry name" value="OmpR/PhoB-type_DNA-bd"/>
</dbReference>
<dbReference type="InterPro" id="IPR039420">
    <property type="entry name" value="WalR-like"/>
</dbReference>
<organism evidence="10 11">
    <name type="scientific">Streptococcus pasteurianus (strain ATCC 43144 / JCM 5346 / CCUG 46074 / CDC 1723-81)</name>
    <dbReference type="NCBI Taxonomy" id="981540"/>
    <lineage>
        <taxon>Bacteria</taxon>
        <taxon>Bacillati</taxon>
        <taxon>Bacillota</taxon>
        <taxon>Bacilli</taxon>
        <taxon>Lactobacillales</taxon>
        <taxon>Streptococcaceae</taxon>
        <taxon>Streptococcus</taxon>
    </lineage>
</organism>
<dbReference type="PROSITE" id="PS51755">
    <property type="entry name" value="OMPR_PHOB"/>
    <property type="match status" value="1"/>
</dbReference>
<dbReference type="GO" id="GO:0005829">
    <property type="term" value="C:cytosol"/>
    <property type="evidence" value="ECO:0007669"/>
    <property type="project" value="TreeGrafter"/>
</dbReference>
<dbReference type="InterPro" id="IPR011006">
    <property type="entry name" value="CheY-like_superfamily"/>
</dbReference>
<dbReference type="Pfam" id="PF00072">
    <property type="entry name" value="Response_reg"/>
    <property type="match status" value="1"/>
</dbReference>
<evidence type="ECO:0000256" key="4">
    <source>
        <dbReference type="ARBA" id="ARBA00023125"/>
    </source>
</evidence>
<dbReference type="HOGENOM" id="CLU_000445_30_3_9"/>
<dbReference type="AlphaFoldDB" id="F5X6X9"/>
<dbReference type="Gene3D" id="3.40.50.2300">
    <property type="match status" value="1"/>
</dbReference>
<sequence length="232" mass="26944">MYKILVVDDDFEIVKLMRTILEMKNYNVTTYQEVRLPIKISDFDGFDLILLDVMMPNVDGLQICKQIRKSVSSPIIFVSAKDSEDDIVSGLNLGGDDYITKPFSVNQLVAKVAAHLKREERYRNAESNESVIRELLPLTFYLQEKLVCVNGEAISLTKREYDILELLSSKTNKVYTREEIYECVYDDEADALFRSISEYIYQIRVKFVPYGINPIKTIRGMGYKWNDEKIFN</sequence>
<evidence type="ECO:0000256" key="3">
    <source>
        <dbReference type="ARBA" id="ARBA00023015"/>
    </source>
</evidence>
<keyword evidence="3" id="KW-0805">Transcription regulation</keyword>
<dbReference type="SUPFAM" id="SSF46894">
    <property type="entry name" value="C-terminal effector domain of the bipartite response regulators"/>
    <property type="match status" value="1"/>
</dbReference>
<dbReference type="CDD" id="cd17574">
    <property type="entry name" value="REC_OmpR"/>
    <property type="match status" value="1"/>
</dbReference>
<keyword evidence="4 7" id="KW-0238">DNA-binding</keyword>
<feature type="DNA-binding region" description="OmpR/PhoB-type" evidence="7">
    <location>
        <begin position="130"/>
        <end position="227"/>
    </location>
</feature>
<evidence type="ECO:0000259" key="9">
    <source>
        <dbReference type="PROSITE" id="PS51755"/>
    </source>
</evidence>
<evidence type="ECO:0000256" key="2">
    <source>
        <dbReference type="ARBA" id="ARBA00023012"/>
    </source>
</evidence>
<dbReference type="GO" id="GO:0006355">
    <property type="term" value="P:regulation of DNA-templated transcription"/>
    <property type="evidence" value="ECO:0007669"/>
    <property type="project" value="InterPro"/>
</dbReference>
<dbReference type="Gene3D" id="6.10.250.690">
    <property type="match status" value="1"/>
</dbReference>
<dbReference type="PANTHER" id="PTHR48111">
    <property type="entry name" value="REGULATOR OF RPOS"/>
    <property type="match status" value="1"/>
</dbReference>
<evidence type="ECO:0000256" key="7">
    <source>
        <dbReference type="PROSITE-ProRule" id="PRU01091"/>
    </source>
</evidence>
<dbReference type="KEGG" id="stb:SGPB_1110"/>
<evidence type="ECO:0000259" key="8">
    <source>
        <dbReference type="PROSITE" id="PS50110"/>
    </source>
</evidence>
<dbReference type="GO" id="GO:0000976">
    <property type="term" value="F:transcription cis-regulatory region binding"/>
    <property type="evidence" value="ECO:0007669"/>
    <property type="project" value="TreeGrafter"/>
</dbReference>
<evidence type="ECO:0000313" key="11">
    <source>
        <dbReference type="Proteomes" id="UP000007946"/>
    </source>
</evidence>
<dbReference type="InterPro" id="IPR036388">
    <property type="entry name" value="WH-like_DNA-bd_sf"/>
</dbReference>
<keyword evidence="1 6" id="KW-0597">Phosphoprotein</keyword>
<evidence type="ECO:0000256" key="6">
    <source>
        <dbReference type="PROSITE-ProRule" id="PRU00169"/>
    </source>
</evidence>